<dbReference type="Proteomes" id="UP000708298">
    <property type="component" value="Unassembled WGS sequence"/>
</dbReference>
<keyword evidence="2" id="KW-0662">Pyridine nucleotide biosynthesis</keyword>
<dbReference type="Gene3D" id="3.40.50.850">
    <property type="entry name" value="Isochorismatase-like"/>
    <property type="match status" value="1"/>
</dbReference>
<evidence type="ECO:0000259" key="9">
    <source>
        <dbReference type="Pfam" id="PF00857"/>
    </source>
</evidence>
<keyword evidence="4 10" id="KW-0378">Hydrolase</keyword>
<evidence type="ECO:0000313" key="11">
    <source>
        <dbReference type="Proteomes" id="UP000708298"/>
    </source>
</evidence>
<evidence type="ECO:0000256" key="6">
    <source>
        <dbReference type="ARBA" id="ARBA00039017"/>
    </source>
</evidence>
<dbReference type="GO" id="GO:0019363">
    <property type="term" value="P:pyridine nucleotide biosynthetic process"/>
    <property type="evidence" value="ECO:0007669"/>
    <property type="project" value="UniProtKB-KW"/>
</dbReference>
<dbReference type="SUPFAM" id="SSF52499">
    <property type="entry name" value="Isochorismatase-like hydrolases"/>
    <property type="match status" value="1"/>
</dbReference>
<proteinExistence type="inferred from homology"/>
<dbReference type="GO" id="GO:0046872">
    <property type="term" value="F:metal ion binding"/>
    <property type="evidence" value="ECO:0007669"/>
    <property type="project" value="UniProtKB-KW"/>
</dbReference>
<evidence type="ECO:0000256" key="3">
    <source>
        <dbReference type="ARBA" id="ARBA00022723"/>
    </source>
</evidence>
<protein>
    <recommendedName>
        <fullName evidence="8">Nicotinamidase</fullName>
        <ecNumber evidence="6">3.5.1.19</ecNumber>
    </recommendedName>
    <alternativeName>
        <fullName evidence="7">Nicotinamide deamidase</fullName>
    </alternativeName>
</protein>
<dbReference type="PANTHER" id="PTHR11080">
    <property type="entry name" value="PYRAZINAMIDASE/NICOTINAMIDASE"/>
    <property type="match status" value="1"/>
</dbReference>
<evidence type="ECO:0000256" key="8">
    <source>
        <dbReference type="ARBA" id="ARBA00072277"/>
    </source>
</evidence>
<dbReference type="Pfam" id="PF00857">
    <property type="entry name" value="Isochorismatase"/>
    <property type="match status" value="1"/>
</dbReference>
<accession>A0A963YMX2</accession>
<dbReference type="NCBIfam" id="NF008623">
    <property type="entry name" value="PRK11609.1"/>
    <property type="match status" value="1"/>
</dbReference>
<evidence type="ECO:0000256" key="7">
    <source>
        <dbReference type="ARBA" id="ARBA00043224"/>
    </source>
</evidence>
<reference evidence="10" key="1">
    <citation type="journal article" date="2021" name="Microorganisms">
        <title>Acidisoma silvae sp. nov. and Acidisomacellulosilytica sp. nov., Two Acidophilic Bacteria Isolated from Decaying Wood, Hydrolyzing Cellulose and Producing Poly-3-hydroxybutyrate.</title>
        <authorList>
            <person name="Mieszkin S."/>
            <person name="Pouder E."/>
            <person name="Uroz S."/>
            <person name="Simon-Colin C."/>
            <person name="Alain K."/>
        </authorList>
    </citation>
    <scope>NUCLEOTIDE SEQUENCE</scope>
    <source>
        <strain evidence="10">HW T2.11</strain>
    </source>
</reference>
<keyword evidence="3" id="KW-0479">Metal-binding</keyword>
<gene>
    <name evidence="10" type="primary">pncA</name>
    <name evidence="10" type="ORF">ASILVAE211_01345</name>
</gene>
<organism evidence="10 11">
    <name type="scientific">Acidisoma silvae</name>
    <dbReference type="NCBI Taxonomy" id="2802396"/>
    <lineage>
        <taxon>Bacteria</taxon>
        <taxon>Pseudomonadati</taxon>
        <taxon>Pseudomonadota</taxon>
        <taxon>Alphaproteobacteria</taxon>
        <taxon>Acetobacterales</taxon>
        <taxon>Acidocellaceae</taxon>
        <taxon>Acidisoma</taxon>
    </lineage>
</organism>
<dbReference type="EC" id="3.5.1.19" evidence="6"/>
<dbReference type="AlphaFoldDB" id="A0A963YMX2"/>
<sequence length="207" mass="22673">MSSKRALIVVDMQNDFMPGGPLGVTGGDEIIPVINRLARRFENVVLTQDWHCPGHTSFASSHAGQDVFDTFDAFYGPQVLWPDHCVMGSKGAEFHPQLDIPHAGLILRKGYHRDVDSYSAFLEADRKTRTGLDGWLASRGITEIVVCGVATDFCVGWTACDARHFNLSVAMVDEASRGIDLEGSLDRAHRNMDIAGVDIVTISQLVD</sequence>
<evidence type="ECO:0000256" key="4">
    <source>
        <dbReference type="ARBA" id="ARBA00022801"/>
    </source>
</evidence>
<dbReference type="RefSeq" id="WP_227319488.1">
    <property type="nucleotide sequence ID" value="NZ_JAESVB010000001.1"/>
</dbReference>
<dbReference type="InterPro" id="IPR000868">
    <property type="entry name" value="Isochorismatase-like_dom"/>
</dbReference>
<evidence type="ECO:0000256" key="1">
    <source>
        <dbReference type="ARBA" id="ARBA00006336"/>
    </source>
</evidence>
<dbReference type="GO" id="GO:0008936">
    <property type="term" value="F:nicotinamidase activity"/>
    <property type="evidence" value="ECO:0007669"/>
    <property type="project" value="UniProtKB-EC"/>
</dbReference>
<dbReference type="EMBL" id="JAESVB010000001">
    <property type="protein sequence ID" value="MCB8873808.1"/>
    <property type="molecule type" value="Genomic_DNA"/>
</dbReference>
<keyword evidence="11" id="KW-1185">Reference proteome</keyword>
<reference evidence="10" key="2">
    <citation type="submission" date="2021-01" db="EMBL/GenBank/DDBJ databases">
        <authorList>
            <person name="Mieszkin S."/>
            <person name="Pouder E."/>
            <person name="Alain K."/>
        </authorList>
    </citation>
    <scope>NUCLEOTIDE SEQUENCE</scope>
    <source>
        <strain evidence="10">HW T2.11</strain>
    </source>
</reference>
<feature type="domain" description="Isochorismatase-like" evidence="9">
    <location>
        <begin position="6"/>
        <end position="202"/>
    </location>
</feature>
<name>A0A963YMX2_9PROT</name>
<evidence type="ECO:0000256" key="2">
    <source>
        <dbReference type="ARBA" id="ARBA00022642"/>
    </source>
</evidence>
<comment type="similarity">
    <text evidence="1">Belongs to the isochorismatase family.</text>
</comment>
<comment type="pathway">
    <text evidence="5">Cofactor biosynthesis; nicotinate biosynthesis; nicotinate from nicotinamide: step 1/1.</text>
</comment>
<evidence type="ECO:0000256" key="5">
    <source>
        <dbReference type="ARBA" id="ARBA00037900"/>
    </source>
</evidence>
<dbReference type="CDD" id="cd01011">
    <property type="entry name" value="nicotinamidase"/>
    <property type="match status" value="1"/>
</dbReference>
<dbReference type="InterPro" id="IPR052347">
    <property type="entry name" value="Isochorismatase_Nicotinamidase"/>
</dbReference>
<dbReference type="InterPro" id="IPR036380">
    <property type="entry name" value="Isochorismatase-like_sf"/>
</dbReference>
<comment type="caution">
    <text evidence="10">The sequence shown here is derived from an EMBL/GenBank/DDBJ whole genome shotgun (WGS) entry which is preliminary data.</text>
</comment>
<dbReference type="FunFam" id="3.40.50.850:FF:000006">
    <property type="entry name" value="Bifunctional pyrazinamidase/nicotinamidase"/>
    <property type="match status" value="1"/>
</dbReference>
<evidence type="ECO:0000313" key="10">
    <source>
        <dbReference type="EMBL" id="MCB8873808.1"/>
    </source>
</evidence>
<dbReference type="PANTHER" id="PTHR11080:SF2">
    <property type="entry name" value="LD05707P"/>
    <property type="match status" value="1"/>
</dbReference>